<dbReference type="Gene3D" id="3.30.1920.20">
    <property type="match status" value="1"/>
</dbReference>
<feature type="non-terminal residue" evidence="2">
    <location>
        <position position="1"/>
    </location>
</feature>
<organism evidence="2">
    <name type="scientific">marine sediment metagenome</name>
    <dbReference type="NCBI Taxonomy" id="412755"/>
    <lineage>
        <taxon>unclassified sequences</taxon>
        <taxon>metagenomes</taxon>
        <taxon>ecological metagenomes</taxon>
    </lineage>
</organism>
<dbReference type="InterPro" id="IPR058094">
    <property type="entry name" value="Ig-like_OmpL47-like"/>
</dbReference>
<dbReference type="AlphaFoldDB" id="X0XWC5"/>
<protein>
    <submittedName>
        <fullName evidence="2">Uncharacterized protein</fullName>
    </submittedName>
</protein>
<evidence type="ECO:0000256" key="1">
    <source>
        <dbReference type="SAM" id="MobiDB-lite"/>
    </source>
</evidence>
<feature type="compositionally biased region" description="Basic and acidic residues" evidence="1">
    <location>
        <begin position="226"/>
        <end position="237"/>
    </location>
</feature>
<gene>
    <name evidence="2" type="ORF">S01H1_67802</name>
</gene>
<dbReference type="NCBIfam" id="NF047446">
    <property type="entry name" value="barrel_OmpL47"/>
    <property type="match status" value="1"/>
</dbReference>
<name>X0XWC5_9ZZZZ</name>
<proteinExistence type="predicted"/>
<feature type="non-terminal residue" evidence="2">
    <location>
        <position position="249"/>
    </location>
</feature>
<sequence>GLWFTTEFVPGYATLGGLMQGDGAADTIFAYEICAAEGPGGNMYEPGTYPVEGKIENYGTYTEVDFNVHAEIQDDTGAVFWDADFMVTTPINPGDTQTISFGDVTFTTADEGEYDLVITTQLTGDETPANDDKSWTFIIDIYDIIPPETTHEITGTMGDDDWYVSDVTIILTAEDPWPYKSPSGVNNTYISFDGTNYDLYTDPVVVDEDGVTEFWYYSDDNNGNTEDPKGPFDLKRDATTPTIDLVAEG</sequence>
<feature type="region of interest" description="Disordered" evidence="1">
    <location>
        <begin position="218"/>
        <end position="237"/>
    </location>
</feature>
<reference evidence="2" key="1">
    <citation type="journal article" date="2014" name="Front. Microbiol.">
        <title>High frequency of phylogenetically diverse reductive dehalogenase-homologous genes in deep subseafloor sedimentary metagenomes.</title>
        <authorList>
            <person name="Kawai M."/>
            <person name="Futagami T."/>
            <person name="Toyoda A."/>
            <person name="Takaki Y."/>
            <person name="Nishi S."/>
            <person name="Hori S."/>
            <person name="Arai W."/>
            <person name="Tsubouchi T."/>
            <person name="Morono Y."/>
            <person name="Uchiyama I."/>
            <person name="Ito T."/>
            <person name="Fujiyama A."/>
            <person name="Inagaki F."/>
            <person name="Takami H."/>
        </authorList>
    </citation>
    <scope>NUCLEOTIDE SEQUENCE</scope>
    <source>
        <strain evidence="2">Expedition CK06-06</strain>
    </source>
</reference>
<accession>X0XWC5</accession>
<dbReference type="EMBL" id="BARS01044924">
    <property type="protein sequence ID" value="GAG40883.1"/>
    <property type="molecule type" value="Genomic_DNA"/>
</dbReference>
<evidence type="ECO:0000313" key="2">
    <source>
        <dbReference type="EMBL" id="GAG40883.1"/>
    </source>
</evidence>
<comment type="caution">
    <text evidence="2">The sequence shown here is derived from an EMBL/GenBank/DDBJ whole genome shotgun (WGS) entry which is preliminary data.</text>
</comment>